<dbReference type="Pfam" id="PF09995">
    <property type="entry name" value="MPAB_Lcp_cat"/>
    <property type="match status" value="1"/>
</dbReference>
<feature type="domain" description="ER-bound oxygenase mpaB/mpaB'/Rubber oxygenase catalytic" evidence="1">
    <location>
        <begin position="13"/>
        <end position="239"/>
    </location>
</feature>
<reference evidence="2" key="1">
    <citation type="submission" date="2020-11" db="EMBL/GenBank/DDBJ databases">
        <title>Sequencing the genomes of 1000 actinobacteria strains.</title>
        <authorList>
            <person name="Klenk H.-P."/>
        </authorList>
    </citation>
    <scope>NUCLEOTIDE SEQUENCE</scope>
    <source>
        <strain evidence="2">DSM 45356</strain>
    </source>
</reference>
<evidence type="ECO:0000313" key="3">
    <source>
        <dbReference type="Proteomes" id="UP000622552"/>
    </source>
</evidence>
<proteinExistence type="predicted"/>
<dbReference type="EMBL" id="JADOUF010000001">
    <property type="protein sequence ID" value="MBG6140860.1"/>
    <property type="molecule type" value="Genomic_DNA"/>
</dbReference>
<gene>
    <name evidence="2" type="ORF">IW245_007054</name>
</gene>
<evidence type="ECO:0000259" key="1">
    <source>
        <dbReference type="Pfam" id="PF09995"/>
    </source>
</evidence>
<organism evidence="2 3">
    <name type="scientific">Longispora fulva</name>
    <dbReference type="NCBI Taxonomy" id="619741"/>
    <lineage>
        <taxon>Bacteria</taxon>
        <taxon>Bacillati</taxon>
        <taxon>Actinomycetota</taxon>
        <taxon>Actinomycetes</taxon>
        <taxon>Micromonosporales</taxon>
        <taxon>Micromonosporaceae</taxon>
        <taxon>Longispora</taxon>
    </lineage>
</organism>
<name>A0A8J7GN49_9ACTN</name>
<dbReference type="GO" id="GO:0016491">
    <property type="term" value="F:oxidoreductase activity"/>
    <property type="evidence" value="ECO:0007669"/>
    <property type="project" value="InterPro"/>
</dbReference>
<dbReference type="RefSeq" id="WP_197007360.1">
    <property type="nucleotide sequence ID" value="NZ_BONS01000019.1"/>
</dbReference>
<accession>A0A8J7GN49</accession>
<dbReference type="Proteomes" id="UP000622552">
    <property type="component" value="Unassembled WGS sequence"/>
</dbReference>
<dbReference type="InterPro" id="IPR018713">
    <property type="entry name" value="MPAB/Lcp_cat_dom"/>
</dbReference>
<dbReference type="PANTHER" id="PTHR36151:SF3">
    <property type="entry name" value="ER-BOUND OXYGENASE MPAB_MPAB'_RUBBER OXYGENASE CATALYTIC DOMAIN-CONTAINING PROTEIN"/>
    <property type="match status" value="1"/>
</dbReference>
<sequence length="273" mass="30445">MSSELFGPRSVTWQLHADPAMWVAGVSALFLQALHPLAVRGVVRLSDFRDDPLGRLKRTASFVSVSTYGTASQAEEAGARVRRIHAALKVPLPDGGKHPVDDPELLRWVHCAEVASYVDIVRRAGFPVTDRHVDLYLTEQRRSAALVGLDPETVPGTWADMTAYFARMRPALARTTESDEIYDFLTTPPVNPPMRAGWWPVARVAYALLPPWAIAIYGRPAWSPAQAERRLRALRRTAKLIPDRLRWRIPTGNILRAVERLGPEATPSPRNLP</sequence>
<dbReference type="AlphaFoldDB" id="A0A8J7GN49"/>
<evidence type="ECO:0000313" key="2">
    <source>
        <dbReference type="EMBL" id="MBG6140860.1"/>
    </source>
</evidence>
<keyword evidence="3" id="KW-1185">Reference proteome</keyword>
<comment type="caution">
    <text evidence="2">The sequence shown here is derived from an EMBL/GenBank/DDBJ whole genome shotgun (WGS) entry which is preliminary data.</text>
</comment>
<protein>
    <submittedName>
        <fullName evidence="2">Uncharacterized protein (DUF2236 family)</fullName>
    </submittedName>
</protein>
<dbReference type="PANTHER" id="PTHR36151">
    <property type="entry name" value="BLR2777 PROTEIN"/>
    <property type="match status" value="1"/>
</dbReference>